<evidence type="ECO:0000256" key="4">
    <source>
        <dbReference type="ARBA" id="ARBA00022651"/>
    </source>
</evidence>
<keyword evidence="4" id="KW-0858">Xylan degradation</keyword>
<name>A0A4Z1PS79_9PEZI</name>
<dbReference type="EC" id="3.1.1.73" evidence="2"/>
<reference evidence="11 12" key="1">
    <citation type="submission" date="2019-04" db="EMBL/GenBank/DDBJ databases">
        <title>High contiguity whole genome sequence and gene annotation resource for two Venturia nashicola isolates.</title>
        <authorList>
            <person name="Prokchorchik M."/>
            <person name="Won K."/>
            <person name="Lee Y."/>
            <person name="Choi E.D."/>
            <person name="Segonzac C."/>
            <person name="Sohn K.H."/>
        </authorList>
    </citation>
    <scope>NUCLEOTIDE SEQUENCE [LARGE SCALE GENOMIC DNA]</scope>
    <source>
        <strain evidence="11 12">PRI2</strain>
    </source>
</reference>
<keyword evidence="8" id="KW-0624">Polysaccharide degradation</keyword>
<dbReference type="AlphaFoldDB" id="A0A4Z1PS79"/>
<feature type="chain" id="PRO_5021458732" description="feruloyl esterase" evidence="10">
    <location>
        <begin position="18"/>
        <end position="317"/>
    </location>
</feature>
<comment type="catalytic activity">
    <reaction evidence="9">
        <text>feruloyl-polysaccharide + H2O = ferulate + polysaccharide.</text>
        <dbReference type="EC" id="3.1.1.73"/>
    </reaction>
</comment>
<dbReference type="OrthoDB" id="424610at2759"/>
<gene>
    <name evidence="11" type="ORF">E6O75_ATG01488</name>
</gene>
<dbReference type="STRING" id="86259.A0A4Z1PS79"/>
<evidence type="ECO:0000256" key="3">
    <source>
        <dbReference type="ARBA" id="ARBA00022525"/>
    </source>
</evidence>
<dbReference type="EMBL" id="SNSC02000002">
    <property type="protein sequence ID" value="TID26995.1"/>
    <property type="molecule type" value="Genomic_DNA"/>
</dbReference>
<dbReference type="GO" id="GO:0030600">
    <property type="term" value="F:feruloyl esterase activity"/>
    <property type="evidence" value="ECO:0007669"/>
    <property type="project" value="UniProtKB-EC"/>
</dbReference>
<evidence type="ECO:0000313" key="12">
    <source>
        <dbReference type="Proteomes" id="UP000298493"/>
    </source>
</evidence>
<dbReference type="InterPro" id="IPR043595">
    <property type="entry name" value="FaeB/C/D"/>
</dbReference>
<evidence type="ECO:0000256" key="10">
    <source>
        <dbReference type="SAM" id="SignalP"/>
    </source>
</evidence>
<evidence type="ECO:0000256" key="8">
    <source>
        <dbReference type="ARBA" id="ARBA00023326"/>
    </source>
</evidence>
<dbReference type="PANTHER" id="PTHR38050">
    <property type="match status" value="1"/>
</dbReference>
<comment type="subcellular location">
    <subcellularLocation>
        <location evidence="1">Secreted</location>
    </subcellularLocation>
</comment>
<keyword evidence="6" id="KW-0378">Hydrolase</keyword>
<keyword evidence="3" id="KW-0964">Secreted</keyword>
<dbReference type="PANTHER" id="PTHR38050:SF2">
    <property type="entry name" value="FERULOYL ESTERASE C-RELATED"/>
    <property type="match status" value="1"/>
</dbReference>
<dbReference type="Gene3D" id="3.40.50.1820">
    <property type="entry name" value="alpha/beta hydrolase"/>
    <property type="match status" value="1"/>
</dbReference>
<sequence length="317" mass="34325">MFLVSTFLALLVTGITASSLKVLTSNGIRRSYWVHTPSSYDDSKSYPIVLAFHGSSKLGHDIDGFAMEADTRLTLPVFSTKYSESKIFVYPNGARGTWAGPSYANASVPEDLQFISDLLLNLKENFNVDDSRIYATGLSNGGGFVGILACAPVGSKFSAFAAVAGAFYEKASGIDVGNCAVGRGVVPMLEIHGGSDKTVNYEGGVGEGGIEPSILSWLELWQRRNWCSQTPVVEDLDRGVHHSSWSCGEKKVEGVLQHWKVDGGGHYWPSKTENTGMLVAMAGPQPIEASDIVIDFFDKWVLGKQSLADRRDQELSD</sequence>
<evidence type="ECO:0000256" key="2">
    <source>
        <dbReference type="ARBA" id="ARBA00013091"/>
    </source>
</evidence>
<organism evidence="11 12">
    <name type="scientific">Venturia nashicola</name>
    <dbReference type="NCBI Taxonomy" id="86259"/>
    <lineage>
        <taxon>Eukaryota</taxon>
        <taxon>Fungi</taxon>
        <taxon>Dikarya</taxon>
        <taxon>Ascomycota</taxon>
        <taxon>Pezizomycotina</taxon>
        <taxon>Dothideomycetes</taxon>
        <taxon>Pleosporomycetidae</taxon>
        <taxon>Venturiales</taxon>
        <taxon>Venturiaceae</taxon>
        <taxon>Venturia</taxon>
    </lineage>
</organism>
<keyword evidence="5 10" id="KW-0732">Signal</keyword>
<evidence type="ECO:0000256" key="6">
    <source>
        <dbReference type="ARBA" id="ARBA00022801"/>
    </source>
</evidence>
<evidence type="ECO:0000256" key="7">
    <source>
        <dbReference type="ARBA" id="ARBA00023277"/>
    </source>
</evidence>
<evidence type="ECO:0000256" key="1">
    <source>
        <dbReference type="ARBA" id="ARBA00004613"/>
    </source>
</evidence>
<dbReference type="GO" id="GO:0005576">
    <property type="term" value="C:extracellular region"/>
    <property type="evidence" value="ECO:0007669"/>
    <property type="project" value="UniProtKB-SubCell"/>
</dbReference>
<dbReference type="GO" id="GO:0045493">
    <property type="term" value="P:xylan catabolic process"/>
    <property type="evidence" value="ECO:0007669"/>
    <property type="project" value="UniProtKB-KW"/>
</dbReference>
<dbReference type="InterPro" id="IPR029058">
    <property type="entry name" value="AB_hydrolase_fold"/>
</dbReference>
<feature type="signal peptide" evidence="10">
    <location>
        <begin position="1"/>
        <end position="17"/>
    </location>
</feature>
<dbReference type="SUPFAM" id="SSF53474">
    <property type="entry name" value="alpha/beta-Hydrolases"/>
    <property type="match status" value="1"/>
</dbReference>
<evidence type="ECO:0000256" key="9">
    <source>
        <dbReference type="ARBA" id="ARBA00034075"/>
    </source>
</evidence>
<comment type="caution">
    <text evidence="11">The sequence shown here is derived from an EMBL/GenBank/DDBJ whole genome shotgun (WGS) entry which is preliminary data.</text>
</comment>
<accession>A0A4Z1PS79</accession>
<evidence type="ECO:0000313" key="11">
    <source>
        <dbReference type="EMBL" id="TID26995.1"/>
    </source>
</evidence>
<evidence type="ECO:0000256" key="5">
    <source>
        <dbReference type="ARBA" id="ARBA00022729"/>
    </source>
</evidence>
<keyword evidence="7" id="KW-0119">Carbohydrate metabolism</keyword>
<keyword evidence="12" id="KW-1185">Reference proteome</keyword>
<dbReference type="Proteomes" id="UP000298493">
    <property type="component" value="Unassembled WGS sequence"/>
</dbReference>
<proteinExistence type="predicted"/>
<protein>
    <recommendedName>
        <fullName evidence="2">feruloyl esterase</fullName>
        <ecNumber evidence="2">3.1.1.73</ecNumber>
    </recommendedName>
</protein>